<dbReference type="Proteomes" id="UP000887574">
    <property type="component" value="Unplaced"/>
</dbReference>
<proteinExistence type="predicted"/>
<protein>
    <submittedName>
        <fullName evidence="2">Uncharacterized protein</fullName>
    </submittedName>
</protein>
<dbReference type="AlphaFoldDB" id="A0A915CTH6"/>
<name>A0A915CTH6_9BILA</name>
<evidence type="ECO:0000313" key="1">
    <source>
        <dbReference type="Proteomes" id="UP000887574"/>
    </source>
</evidence>
<reference evidence="2" key="1">
    <citation type="submission" date="2022-11" db="UniProtKB">
        <authorList>
            <consortium name="WormBaseParasite"/>
        </authorList>
    </citation>
    <scope>IDENTIFICATION</scope>
</reference>
<keyword evidence="1" id="KW-1185">Reference proteome</keyword>
<sequence>IVPTNLIKWSRYLNGTKHLVYHYLGGTQANLPELVITDLIYKTLF</sequence>
<accession>A0A915CTH6</accession>
<organism evidence="1 2">
    <name type="scientific">Ditylenchus dipsaci</name>
    <dbReference type="NCBI Taxonomy" id="166011"/>
    <lineage>
        <taxon>Eukaryota</taxon>
        <taxon>Metazoa</taxon>
        <taxon>Ecdysozoa</taxon>
        <taxon>Nematoda</taxon>
        <taxon>Chromadorea</taxon>
        <taxon>Rhabditida</taxon>
        <taxon>Tylenchina</taxon>
        <taxon>Tylenchomorpha</taxon>
        <taxon>Sphaerularioidea</taxon>
        <taxon>Anguinidae</taxon>
        <taxon>Anguininae</taxon>
        <taxon>Ditylenchus</taxon>
    </lineage>
</organism>
<dbReference type="WBParaSite" id="jg1206">
    <property type="protein sequence ID" value="jg1206"/>
    <property type="gene ID" value="jg1206"/>
</dbReference>
<evidence type="ECO:0000313" key="2">
    <source>
        <dbReference type="WBParaSite" id="jg1206"/>
    </source>
</evidence>